<dbReference type="EMBL" id="KK198757">
    <property type="protein sequence ID" value="KCW72292.1"/>
    <property type="molecule type" value="Genomic_DNA"/>
</dbReference>
<evidence type="ECO:0000313" key="1">
    <source>
        <dbReference type="EMBL" id="KCW72292.1"/>
    </source>
</evidence>
<protein>
    <submittedName>
        <fullName evidence="1">Uncharacterized protein</fullName>
    </submittedName>
</protein>
<gene>
    <name evidence="1" type="ORF">EUGRSUZ_E00758</name>
</gene>
<dbReference type="Gramene" id="KCW72292">
    <property type="protein sequence ID" value="KCW72292"/>
    <property type="gene ID" value="EUGRSUZ_E00758"/>
</dbReference>
<proteinExistence type="predicted"/>
<reference evidence="1" key="1">
    <citation type="submission" date="2013-07" db="EMBL/GenBank/DDBJ databases">
        <title>The genome of Eucalyptus grandis.</title>
        <authorList>
            <person name="Schmutz J."/>
            <person name="Hayes R."/>
            <person name="Myburg A."/>
            <person name="Tuskan G."/>
            <person name="Grattapaglia D."/>
            <person name="Rokhsar D.S."/>
        </authorList>
    </citation>
    <scope>NUCLEOTIDE SEQUENCE</scope>
    <source>
        <tissue evidence="1">Leaf extractions</tissue>
    </source>
</reference>
<dbReference type="AlphaFoldDB" id="A0A059C1Q0"/>
<sequence>MFSEYHNRNQIIIVDHAKNGEKGIMLLNRKEEITMVTVMIFNCHYSLSSQLRMCSPQIKTNKLTLGI</sequence>
<organism evidence="1">
    <name type="scientific">Eucalyptus grandis</name>
    <name type="common">Flooded gum</name>
    <dbReference type="NCBI Taxonomy" id="71139"/>
    <lineage>
        <taxon>Eukaryota</taxon>
        <taxon>Viridiplantae</taxon>
        <taxon>Streptophyta</taxon>
        <taxon>Embryophyta</taxon>
        <taxon>Tracheophyta</taxon>
        <taxon>Spermatophyta</taxon>
        <taxon>Magnoliopsida</taxon>
        <taxon>eudicotyledons</taxon>
        <taxon>Gunneridae</taxon>
        <taxon>Pentapetalae</taxon>
        <taxon>rosids</taxon>
        <taxon>malvids</taxon>
        <taxon>Myrtales</taxon>
        <taxon>Myrtaceae</taxon>
        <taxon>Myrtoideae</taxon>
        <taxon>Eucalypteae</taxon>
        <taxon>Eucalyptus</taxon>
    </lineage>
</organism>
<name>A0A059C1Q0_EUCGR</name>
<dbReference type="InParanoid" id="A0A059C1Q0"/>
<accession>A0A059C1Q0</accession>